<comment type="caution">
    <text evidence="1">The sequence shown here is derived from an EMBL/GenBank/DDBJ whole genome shotgun (WGS) entry which is preliminary data.</text>
</comment>
<evidence type="ECO:0000313" key="2">
    <source>
        <dbReference type="Proteomes" id="UP000236630"/>
    </source>
</evidence>
<dbReference type="InterPro" id="IPR045026">
    <property type="entry name" value="LIMYB"/>
</dbReference>
<evidence type="ECO:0008006" key="3">
    <source>
        <dbReference type="Google" id="ProtNLM"/>
    </source>
</evidence>
<proteinExistence type="predicted"/>
<dbReference type="PANTHER" id="PTHR47584:SF14">
    <property type="entry name" value="L10-INTERACTING MYB DOMAIN-CONTAINING PROTEIN-LIKE"/>
    <property type="match status" value="1"/>
</dbReference>
<organism evidence="1 2">
    <name type="scientific">Citrus unshiu</name>
    <name type="common">Satsuma mandarin</name>
    <name type="synonym">Citrus nobilis var. unshiu</name>
    <dbReference type="NCBI Taxonomy" id="55188"/>
    <lineage>
        <taxon>Eukaryota</taxon>
        <taxon>Viridiplantae</taxon>
        <taxon>Streptophyta</taxon>
        <taxon>Embryophyta</taxon>
        <taxon>Tracheophyta</taxon>
        <taxon>Spermatophyta</taxon>
        <taxon>Magnoliopsida</taxon>
        <taxon>eudicotyledons</taxon>
        <taxon>Gunneridae</taxon>
        <taxon>Pentapetalae</taxon>
        <taxon>rosids</taxon>
        <taxon>malvids</taxon>
        <taxon>Sapindales</taxon>
        <taxon>Rutaceae</taxon>
        <taxon>Aurantioideae</taxon>
        <taxon>Citrus</taxon>
    </lineage>
</organism>
<dbReference type="EMBL" id="BDQV01000218">
    <property type="protein sequence ID" value="GAY59749.1"/>
    <property type="molecule type" value="Genomic_DNA"/>
</dbReference>
<evidence type="ECO:0000313" key="1">
    <source>
        <dbReference type="EMBL" id="GAY59749.1"/>
    </source>
</evidence>
<keyword evidence="2" id="KW-1185">Reference proteome</keyword>
<dbReference type="PANTHER" id="PTHR47584">
    <property type="match status" value="1"/>
</dbReference>
<accession>A0A2H5Q531</accession>
<dbReference type="STRING" id="55188.A0A2H5Q531"/>
<sequence>LLQVPGVNWDSMLNTVNAAENVQKLYLKMHKEAKRFQKKGCPMSNELGVIFNNQMVNFKDVYSSSNATTSAFLGERYHEENYTSLNARRHRSPTPISYLEGKREARALVRTLTRPEASPRSEAFSITKCVKCLESIEKDFLFGKTSSLGSSPPPCISSGINDIFLVSFSISTSKLSSGIVSVSTVLVIGNATCKEEPAVTKDTKEDTLLLSLLGVRVRVCGFVADSGFWKVRRRHVVKEPLNGLPVILMTEFSL</sequence>
<reference evidence="1 2" key="1">
    <citation type="journal article" date="2017" name="Front. Genet.">
        <title>Draft sequencing of the heterozygous diploid genome of Satsuma (Citrus unshiu Marc.) using a hybrid assembly approach.</title>
        <authorList>
            <person name="Shimizu T."/>
            <person name="Tanizawa Y."/>
            <person name="Mochizuki T."/>
            <person name="Nagasaki H."/>
            <person name="Yoshioka T."/>
            <person name="Toyoda A."/>
            <person name="Fujiyama A."/>
            <person name="Kaminuma E."/>
            <person name="Nakamura Y."/>
        </authorList>
    </citation>
    <scope>NUCLEOTIDE SEQUENCE [LARGE SCALE GENOMIC DNA]</scope>
    <source>
        <strain evidence="2">cv. Miyagawa wase</strain>
    </source>
</reference>
<name>A0A2H5Q531_CITUN</name>
<gene>
    <name evidence="1" type="ORF">CUMW_196880</name>
</gene>
<dbReference type="AlphaFoldDB" id="A0A2H5Q531"/>
<feature type="non-terminal residue" evidence="1">
    <location>
        <position position="1"/>
    </location>
</feature>
<dbReference type="Proteomes" id="UP000236630">
    <property type="component" value="Unassembled WGS sequence"/>
</dbReference>
<protein>
    <recommendedName>
        <fullName evidence="3">Myb/SANT-like domain-containing protein</fullName>
    </recommendedName>
</protein>